<keyword evidence="3" id="KW-1185">Reference proteome</keyword>
<reference evidence="2" key="1">
    <citation type="submission" date="2023-04" db="EMBL/GenBank/DDBJ databases">
        <title>Phytophthora fragariaefolia NBRC 109709.</title>
        <authorList>
            <person name="Ichikawa N."/>
            <person name="Sato H."/>
            <person name="Tonouchi N."/>
        </authorList>
    </citation>
    <scope>NUCLEOTIDE SEQUENCE</scope>
    <source>
        <strain evidence="2">NBRC 109709</strain>
    </source>
</reference>
<proteinExistence type="predicted"/>
<name>A0A9W6X3G4_9STRA</name>
<evidence type="ECO:0000313" key="3">
    <source>
        <dbReference type="Proteomes" id="UP001165121"/>
    </source>
</evidence>
<dbReference type="EMBL" id="BSXT01000541">
    <property type="protein sequence ID" value="GMF29602.1"/>
    <property type="molecule type" value="Genomic_DNA"/>
</dbReference>
<sequence length="448" mass="51733">MKPKKKIDRVGPSYLHPDWTKSEVSLMVDIWRDLETDIAAHRIDPRGLAGGINNQIAALLSKETKTTRTAGAIANHRLILYKAIRFISRFEEFQQQAGTSSWFDLRQEEQNQVEIPTRVRKACMCLTRESFNMLVKLKSVKKWSHLYKTVLSKPAGVVARRANPTSSRSHPWWSSVDLRDLVHSWSMFMKKSGKSVCAFMDQAYDEAVVQFTPKNHSAMSVWRKMKRIAASYLFIREFNAQNAPTQWFQLSDAAQNERLNWSTLPAEFEDISRAIFDEVRKVDEQALSIGAKNAIRCTSPKNSDCRFNFKKSYSFSETCPSSEQLKSPNMATKSPQHRRPSPVQIDLKRSTDNHRECNALYEYMEQLQKKQFKQEIAQLQSNIERGIRHSVDMVRAVSFERLGGPSQSGDAAFVENILEGQNRRIRERFAHFQREQFSGDVSYEFNNM</sequence>
<dbReference type="AlphaFoldDB" id="A0A9W6X3G4"/>
<gene>
    <name evidence="2" type="ORF">Pfra01_000636600</name>
</gene>
<organism evidence="2 3">
    <name type="scientific">Phytophthora fragariaefolia</name>
    <dbReference type="NCBI Taxonomy" id="1490495"/>
    <lineage>
        <taxon>Eukaryota</taxon>
        <taxon>Sar</taxon>
        <taxon>Stramenopiles</taxon>
        <taxon>Oomycota</taxon>
        <taxon>Peronosporomycetes</taxon>
        <taxon>Peronosporales</taxon>
        <taxon>Peronosporaceae</taxon>
        <taxon>Phytophthora</taxon>
    </lineage>
</organism>
<protein>
    <submittedName>
        <fullName evidence="2">Unnamed protein product</fullName>
    </submittedName>
</protein>
<feature type="region of interest" description="Disordered" evidence="1">
    <location>
        <begin position="318"/>
        <end position="342"/>
    </location>
</feature>
<dbReference type="OrthoDB" id="91725at2759"/>
<evidence type="ECO:0000256" key="1">
    <source>
        <dbReference type="SAM" id="MobiDB-lite"/>
    </source>
</evidence>
<comment type="caution">
    <text evidence="2">The sequence shown here is derived from an EMBL/GenBank/DDBJ whole genome shotgun (WGS) entry which is preliminary data.</text>
</comment>
<accession>A0A9W6X3G4</accession>
<feature type="compositionally biased region" description="Polar residues" evidence="1">
    <location>
        <begin position="318"/>
        <end position="334"/>
    </location>
</feature>
<evidence type="ECO:0000313" key="2">
    <source>
        <dbReference type="EMBL" id="GMF29602.1"/>
    </source>
</evidence>
<dbReference type="Proteomes" id="UP001165121">
    <property type="component" value="Unassembled WGS sequence"/>
</dbReference>